<organism evidence="2 3">
    <name type="scientific">Arabidopsis thaliana x Arabidopsis arenosa</name>
    <dbReference type="NCBI Taxonomy" id="1240361"/>
    <lineage>
        <taxon>Eukaryota</taxon>
        <taxon>Viridiplantae</taxon>
        <taxon>Streptophyta</taxon>
        <taxon>Embryophyta</taxon>
        <taxon>Tracheophyta</taxon>
        <taxon>Spermatophyta</taxon>
        <taxon>Magnoliopsida</taxon>
        <taxon>eudicotyledons</taxon>
        <taxon>Gunneridae</taxon>
        <taxon>Pentapetalae</taxon>
        <taxon>rosids</taxon>
        <taxon>malvids</taxon>
        <taxon>Brassicales</taxon>
        <taxon>Brassicaceae</taxon>
        <taxon>Camelineae</taxon>
        <taxon>Arabidopsis</taxon>
    </lineage>
</organism>
<comment type="caution">
    <text evidence="2">The sequence shown here is derived from an EMBL/GenBank/DDBJ whole genome shotgun (WGS) entry which is preliminary data.</text>
</comment>
<reference evidence="2 3" key="1">
    <citation type="submission" date="2020-12" db="EMBL/GenBank/DDBJ databases">
        <title>Concerted genomic and epigenomic changes stabilize Arabidopsis allopolyploids.</title>
        <authorList>
            <person name="Chen Z."/>
        </authorList>
    </citation>
    <scope>NUCLEOTIDE SEQUENCE [LARGE SCALE GENOMIC DNA]</scope>
    <source>
        <strain evidence="2">Allo738</strain>
        <tissue evidence="2">Leaf</tissue>
    </source>
</reference>
<dbReference type="Proteomes" id="UP000694240">
    <property type="component" value="Chromosome 7"/>
</dbReference>
<accession>A0A8T2BIE4</accession>
<evidence type="ECO:0000256" key="1">
    <source>
        <dbReference type="SAM" id="MobiDB-lite"/>
    </source>
</evidence>
<feature type="region of interest" description="Disordered" evidence="1">
    <location>
        <begin position="1"/>
        <end position="22"/>
    </location>
</feature>
<name>A0A8T2BIE4_9BRAS</name>
<feature type="compositionally biased region" description="Basic and acidic residues" evidence="1">
    <location>
        <begin position="1"/>
        <end position="10"/>
    </location>
</feature>
<evidence type="ECO:0000313" key="3">
    <source>
        <dbReference type="Proteomes" id="UP000694240"/>
    </source>
</evidence>
<protein>
    <submittedName>
        <fullName evidence="2">Uncharacterized protein</fullName>
    </submittedName>
</protein>
<sequence>MAENEKEQRNKHSLVQNEKENKNAEKWWENFLKELNLTQLTCMKHVLEDLKKKVDEITSYVFQTNPNYYVGSSSNVASLATANGGNISTNHNFFDQNGIPTPFQTLPFGIDVMNRTPVVYNDNQMQN</sequence>
<dbReference type="AlphaFoldDB" id="A0A8T2BIE4"/>
<dbReference type="EMBL" id="JAEFBK010000007">
    <property type="protein sequence ID" value="KAG7585999.1"/>
    <property type="molecule type" value="Genomic_DNA"/>
</dbReference>
<proteinExistence type="predicted"/>
<evidence type="ECO:0000313" key="2">
    <source>
        <dbReference type="EMBL" id="KAG7585999.1"/>
    </source>
</evidence>
<gene>
    <name evidence="2" type="ORF">ISN45_Aa02g013480</name>
</gene>
<keyword evidence="3" id="KW-1185">Reference proteome</keyword>